<dbReference type="Gene3D" id="3.30.565.10">
    <property type="entry name" value="Histidine kinase-like ATPase, C-terminal domain"/>
    <property type="match status" value="1"/>
</dbReference>
<dbReference type="SMART" id="SM00304">
    <property type="entry name" value="HAMP"/>
    <property type="match status" value="1"/>
</dbReference>
<dbReference type="Gene3D" id="6.10.340.10">
    <property type="match status" value="1"/>
</dbReference>
<keyword evidence="10" id="KW-0067">ATP-binding</keyword>
<proteinExistence type="predicted"/>
<evidence type="ECO:0000256" key="13">
    <source>
        <dbReference type="ARBA" id="ARBA00023136"/>
    </source>
</evidence>
<evidence type="ECO:0000256" key="1">
    <source>
        <dbReference type="ARBA" id="ARBA00000085"/>
    </source>
</evidence>
<dbReference type="Pfam" id="PF00672">
    <property type="entry name" value="HAMP"/>
    <property type="match status" value="1"/>
</dbReference>
<dbReference type="PANTHER" id="PTHR43711">
    <property type="entry name" value="TWO-COMPONENT HISTIDINE KINASE"/>
    <property type="match status" value="1"/>
</dbReference>
<keyword evidence="13 16" id="KW-0472">Membrane</keyword>
<dbReference type="Pfam" id="PF00512">
    <property type="entry name" value="HisKA"/>
    <property type="match status" value="1"/>
</dbReference>
<dbReference type="PROSITE" id="PS50109">
    <property type="entry name" value="HIS_KIN"/>
    <property type="match status" value="1"/>
</dbReference>
<feature type="domain" description="Histidine kinase" evidence="17">
    <location>
        <begin position="308"/>
        <end position="525"/>
    </location>
</feature>
<dbReference type="InterPro" id="IPR003661">
    <property type="entry name" value="HisK_dim/P_dom"/>
</dbReference>
<dbReference type="GO" id="GO:0005886">
    <property type="term" value="C:plasma membrane"/>
    <property type="evidence" value="ECO:0007669"/>
    <property type="project" value="UniProtKB-SubCell"/>
</dbReference>
<dbReference type="InterPro" id="IPR005467">
    <property type="entry name" value="His_kinase_dom"/>
</dbReference>
<evidence type="ECO:0000256" key="9">
    <source>
        <dbReference type="ARBA" id="ARBA00022777"/>
    </source>
</evidence>
<keyword evidence="7 16" id="KW-0812">Transmembrane</keyword>
<keyword evidence="11 16" id="KW-1133">Transmembrane helix</keyword>
<keyword evidence="12" id="KW-0902">Two-component regulatory system</keyword>
<dbReference type="EMBL" id="VFOM01000001">
    <property type="protein sequence ID" value="TQL48594.1"/>
    <property type="molecule type" value="Genomic_DNA"/>
</dbReference>
<feature type="domain" description="HAMP" evidence="18">
    <location>
        <begin position="241"/>
        <end position="293"/>
    </location>
</feature>
<dbReference type="AlphaFoldDB" id="A0A542YKY8"/>
<dbReference type="SUPFAM" id="SSF55874">
    <property type="entry name" value="ATPase domain of HSP90 chaperone/DNA topoisomerase II/histidine kinase"/>
    <property type="match status" value="1"/>
</dbReference>
<dbReference type="SMART" id="SM00387">
    <property type="entry name" value="HATPase_c"/>
    <property type="match status" value="1"/>
</dbReference>
<dbReference type="Pfam" id="PF02518">
    <property type="entry name" value="HATPase_c"/>
    <property type="match status" value="1"/>
</dbReference>
<dbReference type="EC" id="2.7.13.3" evidence="3"/>
<evidence type="ECO:0000256" key="6">
    <source>
        <dbReference type="ARBA" id="ARBA00022679"/>
    </source>
</evidence>
<evidence type="ECO:0000256" key="14">
    <source>
        <dbReference type="ARBA" id="ARBA00035305"/>
    </source>
</evidence>
<evidence type="ECO:0000256" key="8">
    <source>
        <dbReference type="ARBA" id="ARBA00022741"/>
    </source>
</evidence>
<feature type="compositionally biased region" description="Basic and acidic residues" evidence="15">
    <location>
        <begin position="546"/>
        <end position="577"/>
    </location>
</feature>
<sequence>MASAIVPVPEGNSFPVALFAVRLRRFRDRLVHTWRSSLQFRTVAITVVLSGLAVTIIGGYMSAVIGGNLFTSRRDTVEAEHAKATLLAQDYFNNALAADESSQVDLDLLSIDVQARILSSTTSPGGTGFGMLRVPGQTTQLSMPATRSGSFSSSLLTPQLQSLVRDDTGRVYLQSVTLPDGSPGIVAGSLVTVPSAGNYELYLVFDLSDSQQTLVFVQQTLALGLLSLVVLIGAVTWIVVRLVVAPVRVAAETSERLAAGELDERIPERGEDVIATLARSFNGMADSLQQKITRLAEVSRMQQRFVSDVSHELRTPLTTIRLAGDVLYDQRADFDPTTGRTVELLHTQVQRFEQLLADLLEISRYDAGAVELELEPTNLVRLVEDTVDSMVPLADERGSSLRLVAPGGYFEAEVDPRRIRRVVRNLLGNAIEHGEGGPIVVMVDSNETAIALTVRDYGVGMSPAQLERVFDRFWRADPSRKRTIGGTGLGLAISLEDAGLHEGRLEVWSETGEGACFRLTLPRLRGTPMGESPLELPPEDGPQVEVPRELAEELAERLPDDGRQRHEQENEGRQPDA</sequence>
<dbReference type="GO" id="GO:0000155">
    <property type="term" value="F:phosphorelay sensor kinase activity"/>
    <property type="evidence" value="ECO:0007669"/>
    <property type="project" value="InterPro"/>
</dbReference>
<protein>
    <recommendedName>
        <fullName evidence="14">Sensor histidine kinase MtrB</fullName>
        <ecNumber evidence="3">2.7.13.3</ecNumber>
    </recommendedName>
</protein>
<dbReference type="CDD" id="cd00082">
    <property type="entry name" value="HisKA"/>
    <property type="match status" value="1"/>
</dbReference>
<comment type="subcellular location">
    <subcellularLocation>
        <location evidence="2">Cell membrane</location>
        <topology evidence="2">Multi-pass membrane protein</topology>
    </subcellularLocation>
</comment>
<keyword evidence="9 19" id="KW-0418">Kinase</keyword>
<evidence type="ECO:0000256" key="4">
    <source>
        <dbReference type="ARBA" id="ARBA00022475"/>
    </source>
</evidence>
<feature type="region of interest" description="Disordered" evidence="15">
    <location>
        <begin position="528"/>
        <end position="577"/>
    </location>
</feature>
<feature type="transmembrane region" description="Helical" evidence="16">
    <location>
        <begin position="221"/>
        <end position="244"/>
    </location>
</feature>
<dbReference type="Gene3D" id="1.10.287.130">
    <property type="match status" value="1"/>
</dbReference>
<dbReference type="PANTHER" id="PTHR43711:SF1">
    <property type="entry name" value="HISTIDINE KINASE 1"/>
    <property type="match status" value="1"/>
</dbReference>
<keyword evidence="5" id="KW-0597">Phosphoprotein</keyword>
<evidence type="ECO:0000256" key="2">
    <source>
        <dbReference type="ARBA" id="ARBA00004651"/>
    </source>
</evidence>
<dbReference type="FunFam" id="1.10.287.130:FF:000010">
    <property type="entry name" value="Two-component sensor histidine kinase"/>
    <property type="match status" value="1"/>
</dbReference>
<dbReference type="SMART" id="SM00388">
    <property type="entry name" value="HisKA"/>
    <property type="match status" value="1"/>
</dbReference>
<keyword evidence="20" id="KW-1185">Reference proteome</keyword>
<dbReference type="SUPFAM" id="SSF47384">
    <property type="entry name" value="Homodimeric domain of signal transducing histidine kinase"/>
    <property type="match status" value="1"/>
</dbReference>
<evidence type="ECO:0000256" key="3">
    <source>
        <dbReference type="ARBA" id="ARBA00012438"/>
    </source>
</evidence>
<dbReference type="InterPro" id="IPR050736">
    <property type="entry name" value="Sensor_HK_Regulatory"/>
</dbReference>
<keyword evidence="6" id="KW-0808">Transferase</keyword>
<dbReference type="GO" id="GO:0005524">
    <property type="term" value="F:ATP binding"/>
    <property type="evidence" value="ECO:0007669"/>
    <property type="project" value="UniProtKB-KW"/>
</dbReference>
<evidence type="ECO:0000256" key="15">
    <source>
        <dbReference type="SAM" id="MobiDB-lite"/>
    </source>
</evidence>
<dbReference type="InterPro" id="IPR047669">
    <property type="entry name" value="MtrAB_MtrB"/>
</dbReference>
<feature type="transmembrane region" description="Helical" evidence="16">
    <location>
        <begin position="43"/>
        <end position="65"/>
    </location>
</feature>
<evidence type="ECO:0000259" key="18">
    <source>
        <dbReference type="PROSITE" id="PS50885"/>
    </source>
</evidence>
<evidence type="ECO:0000259" key="17">
    <source>
        <dbReference type="PROSITE" id="PS50109"/>
    </source>
</evidence>
<dbReference type="FunFam" id="3.30.565.10:FF:000013">
    <property type="entry name" value="Two-component sensor histidine kinase"/>
    <property type="match status" value="1"/>
</dbReference>
<organism evidence="19 20">
    <name type="scientific">Homoserinimonas aerilata</name>
    <dbReference type="NCBI Taxonomy" id="1162970"/>
    <lineage>
        <taxon>Bacteria</taxon>
        <taxon>Bacillati</taxon>
        <taxon>Actinomycetota</taxon>
        <taxon>Actinomycetes</taxon>
        <taxon>Micrococcales</taxon>
        <taxon>Microbacteriaceae</taxon>
        <taxon>Homoserinimonas</taxon>
    </lineage>
</organism>
<evidence type="ECO:0000256" key="12">
    <source>
        <dbReference type="ARBA" id="ARBA00023012"/>
    </source>
</evidence>
<dbReference type="PROSITE" id="PS50885">
    <property type="entry name" value="HAMP"/>
    <property type="match status" value="1"/>
</dbReference>
<accession>A0A542YKY8</accession>
<gene>
    <name evidence="19" type="ORF">FB562_1691</name>
</gene>
<evidence type="ECO:0000256" key="10">
    <source>
        <dbReference type="ARBA" id="ARBA00022840"/>
    </source>
</evidence>
<evidence type="ECO:0000256" key="11">
    <source>
        <dbReference type="ARBA" id="ARBA00022989"/>
    </source>
</evidence>
<dbReference type="InterPro" id="IPR036890">
    <property type="entry name" value="HATPase_C_sf"/>
</dbReference>
<dbReference type="InterPro" id="IPR003594">
    <property type="entry name" value="HATPase_dom"/>
</dbReference>
<evidence type="ECO:0000256" key="5">
    <source>
        <dbReference type="ARBA" id="ARBA00022553"/>
    </source>
</evidence>
<evidence type="ECO:0000313" key="20">
    <source>
        <dbReference type="Proteomes" id="UP000317998"/>
    </source>
</evidence>
<comment type="catalytic activity">
    <reaction evidence="1">
        <text>ATP + protein L-histidine = ADP + protein N-phospho-L-histidine.</text>
        <dbReference type="EC" id="2.7.13.3"/>
    </reaction>
</comment>
<dbReference type="SUPFAM" id="SSF158472">
    <property type="entry name" value="HAMP domain-like"/>
    <property type="match status" value="1"/>
</dbReference>
<dbReference type="PRINTS" id="PR00344">
    <property type="entry name" value="BCTRLSENSOR"/>
</dbReference>
<dbReference type="CDD" id="cd00075">
    <property type="entry name" value="HATPase"/>
    <property type="match status" value="1"/>
</dbReference>
<evidence type="ECO:0000256" key="7">
    <source>
        <dbReference type="ARBA" id="ARBA00022692"/>
    </source>
</evidence>
<dbReference type="InterPro" id="IPR004358">
    <property type="entry name" value="Sig_transdc_His_kin-like_C"/>
</dbReference>
<dbReference type="CDD" id="cd06225">
    <property type="entry name" value="HAMP"/>
    <property type="match status" value="1"/>
</dbReference>
<comment type="caution">
    <text evidence="19">The sequence shown here is derived from an EMBL/GenBank/DDBJ whole genome shotgun (WGS) entry which is preliminary data.</text>
</comment>
<keyword evidence="4" id="KW-1003">Cell membrane</keyword>
<reference evidence="19 20" key="1">
    <citation type="submission" date="2019-06" db="EMBL/GenBank/DDBJ databases">
        <title>Sequencing the genomes of 1000 actinobacteria strains.</title>
        <authorList>
            <person name="Klenk H.-P."/>
        </authorList>
    </citation>
    <scope>NUCLEOTIDE SEQUENCE [LARGE SCALE GENOMIC DNA]</scope>
    <source>
        <strain evidence="19 20">DSM 26477</strain>
    </source>
</reference>
<dbReference type="Proteomes" id="UP000317998">
    <property type="component" value="Unassembled WGS sequence"/>
</dbReference>
<keyword evidence="8" id="KW-0547">Nucleotide-binding</keyword>
<name>A0A542YKY8_9MICO</name>
<evidence type="ECO:0000256" key="16">
    <source>
        <dbReference type="SAM" id="Phobius"/>
    </source>
</evidence>
<dbReference type="NCBIfam" id="NF040691">
    <property type="entry name" value="MtrAB_MtrB"/>
    <property type="match status" value="1"/>
</dbReference>
<evidence type="ECO:0000313" key="19">
    <source>
        <dbReference type="EMBL" id="TQL48594.1"/>
    </source>
</evidence>
<dbReference type="InterPro" id="IPR036097">
    <property type="entry name" value="HisK_dim/P_sf"/>
</dbReference>
<dbReference type="InterPro" id="IPR003660">
    <property type="entry name" value="HAMP_dom"/>
</dbReference>